<comment type="similarity">
    <text evidence="1">Belongs to the cytochrome b5 family. MAPR subfamily.</text>
</comment>
<dbReference type="Gene3D" id="3.10.120.10">
    <property type="entry name" value="Cytochrome b5-like heme/steroid binding domain"/>
    <property type="match status" value="1"/>
</dbReference>
<evidence type="ECO:0000259" key="2">
    <source>
        <dbReference type="Pfam" id="PF00173"/>
    </source>
</evidence>
<dbReference type="GO" id="GO:0016020">
    <property type="term" value="C:membrane"/>
    <property type="evidence" value="ECO:0007669"/>
    <property type="project" value="TreeGrafter"/>
</dbReference>
<accession>A0A914XPJ9</accession>
<evidence type="ECO:0000313" key="4">
    <source>
        <dbReference type="WBParaSite" id="PSAMB.scaffold955size38147.g9933.t1"/>
    </source>
</evidence>
<dbReference type="GO" id="GO:0012505">
    <property type="term" value="C:endomembrane system"/>
    <property type="evidence" value="ECO:0007669"/>
    <property type="project" value="TreeGrafter"/>
</dbReference>
<name>A0A914XPJ9_9BILA</name>
<dbReference type="Pfam" id="PF00173">
    <property type="entry name" value="Cyt-b5"/>
    <property type="match status" value="1"/>
</dbReference>
<evidence type="ECO:0000256" key="1">
    <source>
        <dbReference type="ARBA" id="ARBA00038357"/>
    </source>
</evidence>
<dbReference type="PANTHER" id="PTHR10281">
    <property type="entry name" value="MEMBRANE-ASSOCIATED PROGESTERONE RECEPTOR COMPONENT-RELATED"/>
    <property type="match status" value="1"/>
</dbReference>
<protein>
    <submittedName>
        <fullName evidence="4">Cytochrome b5 heme-binding domain-containing protein</fullName>
    </submittedName>
</protein>
<keyword evidence="3" id="KW-1185">Reference proteome</keyword>
<dbReference type="AlphaFoldDB" id="A0A914XPJ9"/>
<dbReference type="PANTHER" id="PTHR10281:SF4">
    <property type="entry name" value="NEUFERRICIN"/>
    <property type="match status" value="1"/>
</dbReference>
<dbReference type="InterPro" id="IPR001199">
    <property type="entry name" value="Cyt_B5-like_heme/steroid-bd"/>
</dbReference>
<sequence>MAKAPLYTRGLAYAAVQTAFVAFLFSYYNVEIPLPDLTPARHWLYDRIDELDWFDFILHYSAKLRSAKKTDKHSATSAKDPIIISPEQLAKYDGSKGSKGLYLSILGKVYNVEKGAKHYGPGGSYHFFTGSYSVDHKR</sequence>
<organism evidence="3 4">
    <name type="scientific">Plectus sambesii</name>
    <dbReference type="NCBI Taxonomy" id="2011161"/>
    <lineage>
        <taxon>Eukaryota</taxon>
        <taxon>Metazoa</taxon>
        <taxon>Ecdysozoa</taxon>
        <taxon>Nematoda</taxon>
        <taxon>Chromadorea</taxon>
        <taxon>Plectida</taxon>
        <taxon>Plectina</taxon>
        <taxon>Plectoidea</taxon>
        <taxon>Plectidae</taxon>
        <taxon>Plectus</taxon>
    </lineage>
</organism>
<evidence type="ECO:0000313" key="3">
    <source>
        <dbReference type="Proteomes" id="UP000887566"/>
    </source>
</evidence>
<dbReference type="InterPro" id="IPR036400">
    <property type="entry name" value="Cyt_B5-like_heme/steroid_sf"/>
</dbReference>
<proteinExistence type="inferred from homology"/>
<dbReference type="WBParaSite" id="PSAMB.scaffold955size38147.g9933.t1">
    <property type="protein sequence ID" value="PSAMB.scaffold955size38147.g9933.t1"/>
    <property type="gene ID" value="PSAMB.scaffold955size38147.g9933"/>
</dbReference>
<dbReference type="InterPro" id="IPR050577">
    <property type="entry name" value="MAPR/NEUFC/NENF-like"/>
</dbReference>
<dbReference type="Proteomes" id="UP000887566">
    <property type="component" value="Unplaced"/>
</dbReference>
<dbReference type="SUPFAM" id="SSF55856">
    <property type="entry name" value="Cytochrome b5-like heme/steroid binding domain"/>
    <property type="match status" value="1"/>
</dbReference>
<feature type="domain" description="Cytochrome b5 heme-binding" evidence="2">
    <location>
        <begin position="85"/>
        <end position="131"/>
    </location>
</feature>
<reference evidence="4" key="1">
    <citation type="submission" date="2022-11" db="UniProtKB">
        <authorList>
            <consortium name="WormBaseParasite"/>
        </authorList>
    </citation>
    <scope>IDENTIFICATION</scope>
</reference>